<feature type="transmembrane region" description="Helical" evidence="2">
    <location>
        <begin position="83"/>
        <end position="100"/>
    </location>
</feature>
<keyword evidence="2" id="KW-1133">Transmembrane helix</keyword>
<feature type="region of interest" description="Disordered" evidence="1">
    <location>
        <begin position="51"/>
        <end position="71"/>
    </location>
</feature>
<dbReference type="EMBL" id="QGTW01000024">
    <property type="protein sequence ID" value="PWW17614.1"/>
    <property type="molecule type" value="Genomic_DNA"/>
</dbReference>
<protein>
    <submittedName>
        <fullName evidence="3">Uncharacterized protein</fullName>
    </submittedName>
</protein>
<gene>
    <name evidence="3" type="ORF">DFO73_12416</name>
</gene>
<sequence length="148" mass="17036">MVKNFSGLVLIVGIIRRNFYRKYQSLQPAKMIEYYFSLVQYEDLIKSSFTHNPSQDNQSQRKKTSSEPKQGVEKFSLKRGFPFFGKGNLALLVAILFFYINKSSWSEEGGPVVLLFAFAWEAAIILLSFFACFKEREESSPVKKVRPA</sequence>
<name>A0A2V2ZDK8_9BACI</name>
<accession>A0A2V2ZDK8</accession>
<feature type="transmembrane region" description="Helical" evidence="2">
    <location>
        <begin position="112"/>
        <end position="133"/>
    </location>
</feature>
<dbReference type="AlphaFoldDB" id="A0A2V2ZDK8"/>
<proteinExistence type="predicted"/>
<keyword evidence="2" id="KW-0812">Transmembrane</keyword>
<evidence type="ECO:0000256" key="2">
    <source>
        <dbReference type="SAM" id="Phobius"/>
    </source>
</evidence>
<evidence type="ECO:0000313" key="3">
    <source>
        <dbReference type="EMBL" id="PWW17614.1"/>
    </source>
</evidence>
<dbReference type="Proteomes" id="UP000247150">
    <property type="component" value="Unassembled WGS sequence"/>
</dbReference>
<evidence type="ECO:0000256" key="1">
    <source>
        <dbReference type="SAM" id="MobiDB-lite"/>
    </source>
</evidence>
<organism evidence="3 4">
    <name type="scientific">Cytobacillus oceanisediminis</name>
    <dbReference type="NCBI Taxonomy" id="665099"/>
    <lineage>
        <taxon>Bacteria</taxon>
        <taxon>Bacillati</taxon>
        <taxon>Bacillota</taxon>
        <taxon>Bacilli</taxon>
        <taxon>Bacillales</taxon>
        <taxon>Bacillaceae</taxon>
        <taxon>Cytobacillus</taxon>
    </lineage>
</organism>
<reference evidence="3 4" key="1">
    <citation type="submission" date="2018-05" db="EMBL/GenBank/DDBJ databases">
        <title>Freshwater and sediment microbial communities from various areas in North America, analyzing microbe dynamics in response to fracking.</title>
        <authorList>
            <person name="Lamendella R."/>
        </authorList>
    </citation>
    <scope>NUCLEOTIDE SEQUENCE [LARGE SCALE GENOMIC DNA]</scope>
    <source>
        <strain evidence="3 4">15_TX</strain>
    </source>
</reference>
<keyword evidence="2" id="KW-0472">Membrane</keyword>
<evidence type="ECO:0000313" key="4">
    <source>
        <dbReference type="Proteomes" id="UP000247150"/>
    </source>
</evidence>
<comment type="caution">
    <text evidence="3">The sequence shown here is derived from an EMBL/GenBank/DDBJ whole genome shotgun (WGS) entry which is preliminary data.</text>
</comment>